<gene>
    <name evidence="3" type="ORF">KR093_008198</name>
</gene>
<feature type="region of interest" description="Disordered" evidence="2">
    <location>
        <begin position="1"/>
        <end position="23"/>
    </location>
</feature>
<dbReference type="EMBL" id="JAJJHW010003409">
    <property type="protein sequence ID" value="KAH8359657.1"/>
    <property type="molecule type" value="Genomic_DNA"/>
</dbReference>
<dbReference type="PANTHER" id="PTHR46540">
    <property type="entry name" value="TETRATRICOPEPTIDE REPEAT PROTEIN 12"/>
    <property type="match status" value="1"/>
</dbReference>
<feature type="compositionally biased region" description="Basic residues" evidence="2">
    <location>
        <begin position="86"/>
        <end position="98"/>
    </location>
</feature>
<keyword evidence="1" id="KW-0802">TPR repeat</keyword>
<feature type="non-terminal residue" evidence="3">
    <location>
        <position position="265"/>
    </location>
</feature>
<dbReference type="Gene3D" id="1.25.40.10">
    <property type="entry name" value="Tetratricopeptide repeat domain"/>
    <property type="match status" value="1"/>
</dbReference>
<dbReference type="GO" id="GO:0007288">
    <property type="term" value="P:sperm axoneme assembly"/>
    <property type="evidence" value="ECO:0007669"/>
    <property type="project" value="TreeGrafter"/>
</dbReference>
<protein>
    <submittedName>
        <fullName evidence="3">Uncharacterized protein</fullName>
    </submittedName>
</protein>
<dbReference type="PROSITE" id="PS50005">
    <property type="entry name" value="TPR"/>
    <property type="match status" value="1"/>
</dbReference>
<reference evidence="3" key="1">
    <citation type="journal article" date="2021" name="Mol. Ecol. Resour.">
        <title>Phylogenomic analyses of the genus Drosophila reveals genomic signals of climate adaptation.</title>
        <authorList>
            <person name="Li F."/>
            <person name="Rane R.V."/>
            <person name="Luria V."/>
            <person name="Xiong Z."/>
            <person name="Chen J."/>
            <person name="Li Z."/>
            <person name="Catullo R.A."/>
            <person name="Griffin P.C."/>
            <person name="Schiffer M."/>
            <person name="Pearce S."/>
            <person name="Lee S.F."/>
            <person name="McElroy K."/>
            <person name="Stocker A."/>
            <person name="Shirriffs J."/>
            <person name="Cockerell F."/>
            <person name="Coppin C."/>
            <person name="Sgro C.M."/>
            <person name="Karger A."/>
            <person name="Cain J.W."/>
            <person name="Weber J.A."/>
            <person name="Santpere G."/>
            <person name="Kirschner M.W."/>
            <person name="Hoffmann A.A."/>
            <person name="Oakeshott J.G."/>
            <person name="Zhang G."/>
        </authorList>
    </citation>
    <scope>NUCLEOTIDE SEQUENCE</scope>
    <source>
        <strain evidence="3">BGI-SZ-2011g</strain>
    </source>
</reference>
<evidence type="ECO:0000313" key="4">
    <source>
        <dbReference type="Proteomes" id="UP001200034"/>
    </source>
</evidence>
<accession>A0AAD4JU13</accession>
<dbReference type="InterPro" id="IPR043195">
    <property type="entry name" value="TTC12"/>
</dbReference>
<evidence type="ECO:0000313" key="3">
    <source>
        <dbReference type="EMBL" id="KAH8359657.1"/>
    </source>
</evidence>
<comment type="caution">
    <text evidence="3">The sequence shown here is derived from an EMBL/GenBank/DDBJ whole genome shotgun (WGS) entry which is preliminary data.</text>
</comment>
<dbReference type="GO" id="GO:0070286">
    <property type="term" value="P:axonemal dynein complex assembly"/>
    <property type="evidence" value="ECO:0007669"/>
    <property type="project" value="TreeGrafter"/>
</dbReference>
<organism evidence="3 4">
    <name type="scientific">Drosophila rubida</name>
    <dbReference type="NCBI Taxonomy" id="30044"/>
    <lineage>
        <taxon>Eukaryota</taxon>
        <taxon>Metazoa</taxon>
        <taxon>Ecdysozoa</taxon>
        <taxon>Arthropoda</taxon>
        <taxon>Hexapoda</taxon>
        <taxon>Insecta</taxon>
        <taxon>Pterygota</taxon>
        <taxon>Neoptera</taxon>
        <taxon>Endopterygota</taxon>
        <taxon>Diptera</taxon>
        <taxon>Brachycera</taxon>
        <taxon>Muscomorpha</taxon>
        <taxon>Ephydroidea</taxon>
        <taxon>Drosophilidae</taxon>
        <taxon>Drosophila</taxon>
    </lineage>
</organism>
<dbReference type="InterPro" id="IPR011990">
    <property type="entry name" value="TPR-like_helical_dom_sf"/>
</dbReference>
<dbReference type="PANTHER" id="PTHR46540:SF1">
    <property type="entry name" value="TETRATRICOPEPTIDE REPEAT PROTEIN 12"/>
    <property type="match status" value="1"/>
</dbReference>
<dbReference type="SUPFAM" id="SSF48452">
    <property type="entry name" value="TPR-like"/>
    <property type="match status" value="1"/>
</dbReference>
<dbReference type="AlphaFoldDB" id="A0AAD4JU13"/>
<dbReference type="Proteomes" id="UP001200034">
    <property type="component" value="Unassembled WGS sequence"/>
</dbReference>
<evidence type="ECO:0000256" key="2">
    <source>
        <dbReference type="SAM" id="MobiDB-lite"/>
    </source>
</evidence>
<dbReference type="GO" id="GO:0005737">
    <property type="term" value="C:cytoplasm"/>
    <property type="evidence" value="ECO:0007669"/>
    <property type="project" value="TreeGrafter"/>
</dbReference>
<name>A0AAD4JU13_9MUSC</name>
<feature type="compositionally biased region" description="Basic and acidic residues" evidence="2">
    <location>
        <begin position="9"/>
        <end position="23"/>
    </location>
</feature>
<dbReference type="GO" id="GO:0005813">
    <property type="term" value="C:centrosome"/>
    <property type="evidence" value="ECO:0007669"/>
    <property type="project" value="TreeGrafter"/>
</dbReference>
<proteinExistence type="predicted"/>
<feature type="repeat" description="TPR" evidence="1">
    <location>
        <begin position="149"/>
        <end position="182"/>
    </location>
</feature>
<keyword evidence="4" id="KW-1185">Reference proteome</keyword>
<feature type="compositionally biased region" description="Low complexity" evidence="2">
    <location>
        <begin position="75"/>
        <end position="85"/>
    </location>
</feature>
<evidence type="ECO:0000256" key="1">
    <source>
        <dbReference type="PROSITE-ProRule" id="PRU00339"/>
    </source>
</evidence>
<dbReference type="SMART" id="SM00028">
    <property type="entry name" value="TPR"/>
    <property type="match status" value="2"/>
</dbReference>
<sequence>KQKSKYKNKTMEDLNHPESNEKFLNEPSKVLELMQFLDLMLNANKMEDKREGKAAAPKAYPDPSEDVTDKNFYISSRGGSRAGSRMSRRSTRRTRSKSKMASNTNQFTFMRQIEQTEDQRLEVFKERERVANNFRRQKHSSTNCDLVIESIFFRQGNVAYCKDQFNYAIELYSKGMDYIPDSPVLYINRACCYIKLRNFKMAIMDCNHVLCTLDPKYLRAFLYRAFAYKRMGDEKNFEQSIDEAKRVNSRSLNFIETFLERMRTA</sequence>
<dbReference type="InterPro" id="IPR019734">
    <property type="entry name" value="TPR_rpt"/>
</dbReference>
<feature type="region of interest" description="Disordered" evidence="2">
    <location>
        <begin position="48"/>
        <end position="101"/>
    </location>
</feature>